<accession>A0ABY5K7A0</accession>
<feature type="region of interest" description="Disordered" evidence="1">
    <location>
        <begin position="82"/>
        <end position="182"/>
    </location>
</feature>
<name>A0ABY5K7A0_9CELL</name>
<feature type="compositionally biased region" description="Polar residues" evidence="1">
    <location>
        <begin position="166"/>
        <end position="182"/>
    </location>
</feature>
<organism evidence="3 4">
    <name type="scientific">Cellulomonas wangsupingiae</name>
    <dbReference type="NCBI Taxonomy" id="2968085"/>
    <lineage>
        <taxon>Bacteria</taxon>
        <taxon>Bacillati</taxon>
        <taxon>Actinomycetota</taxon>
        <taxon>Actinomycetes</taxon>
        <taxon>Micrococcales</taxon>
        <taxon>Cellulomonadaceae</taxon>
        <taxon>Cellulomonas</taxon>
    </lineage>
</organism>
<feature type="compositionally biased region" description="Basic and acidic residues" evidence="1">
    <location>
        <begin position="131"/>
        <end position="160"/>
    </location>
</feature>
<reference evidence="3 4" key="1">
    <citation type="submission" date="2022-07" db="EMBL/GenBank/DDBJ databases">
        <title>Novel species in genus cellulomonas.</title>
        <authorList>
            <person name="Ye L."/>
        </authorList>
    </citation>
    <scope>NUCLEOTIDE SEQUENCE [LARGE SCALE GENOMIC DNA]</scope>
    <source>
        <strain evidence="4">zg-Y908</strain>
    </source>
</reference>
<evidence type="ECO:0000256" key="1">
    <source>
        <dbReference type="SAM" id="MobiDB-lite"/>
    </source>
</evidence>
<keyword evidence="2" id="KW-0812">Transmembrane</keyword>
<feature type="compositionally biased region" description="Low complexity" evidence="1">
    <location>
        <begin position="10"/>
        <end position="23"/>
    </location>
</feature>
<keyword evidence="2" id="KW-0472">Membrane</keyword>
<dbReference type="Proteomes" id="UP001317322">
    <property type="component" value="Chromosome"/>
</dbReference>
<evidence type="ECO:0000313" key="3">
    <source>
        <dbReference type="EMBL" id="UUI66332.1"/>
    </source>
</evidence>
<dbReference type="RefSeq" id="WP_227564493.1">
    <property type="nucleotide sequence ID" value="NZ_CP101989.1"/>
</dbReference>
<sequence length="182" mass="18113">MEDTSKKRPAGAAATPGTTPAATEQPTVAQPTVPVTESAPAGHPVEPTVKERKGRSLSVLATSLIGGGALVLGLALGGGAVALATHDGHGDGHGMHQEGPRGGAPQDEFGGQRPGGPGDRGPSGGLDEGGSEGRTHTRPDERSDAPAEERSGRSSRERGPQDGPSDGSSQEATPEQEPSGQA</sequence>
<feature type="compositionally biased region" description="Gly residues" evidence="1">
    <location>
        <begin position="112"/>
        <end position="128"/>
    </location>
</feature>
<feature type="transmembrane region" description="Helical" evidence="2">
    <location>
        <begin position="59"/>
        <end position="83"/>
    </location>
</feature>
<protein>
    <recommendedName>
        <fullName evidence="5">Translation initiation factor IF-2</fullName>
    </recommendedName>
</protein>
<feature type="region of interest" description="Disordered" evidence="1">
    <location>
        <begin position="1"/>
        <end position="55"/>
    </location>
</feature>
<keyword evidence="4" id="KW-1185">Reference proteome</keyword>
<evidence type="ECO:0000256" key="2">
    <source>
        <dbReference type="SAM" id="Phobius"/>
    </source>
</evidence>
<feature type="compositionally biased region" description="Basic and acidic residues" evidence="1">
    <location>
        <begin position="86"/>
        <end position="99"/>
    </location>
</feature>
<dbReference type="EMBL" id="CP101989">
    <property type="protein sequence ID" value="UUI66332.1"/>
    <property type="molecule type" value="Genomic_DNA"/>
</dbReference>
<feature type="compositionally biased region" description="Polar residues" evidence="1">
    <location>
        <begin position="24"/>
        <end position="35"/>
    </location>
</feature>
<proteinExistence type="predicted"/>
<evidence type="ECO:0008006" key="5">
    <source>
        <dbReference type="Google" id="ProtNLM"/>
    </source>
</evidence>
<keyword evidence="2" id="KW-1133">Transmembrane helix</keyword>
<gene>
    <name evidence="3" type="ORF">NP075_06350</name>
</gene>
<evidence type="ECO:0000313" key="4">
    <source>
        <dbReference type="Proteomes" id="UP001317322"/>
    </source>
</evidence>